<reference evidence="1 2" key="1">
    <citation type="journal article" date="2017" name="Plant Biotechnol. J.">
        <title>A comprehensive draft genome sequence for lupin (Lupinus angustifolius), an emerging health food: insights into plant-microbe interactions and legume evolution.</title>
        <authorList>
            <person name="Hane J.K."/>
            <person name="Ming Y."/>
            <person name="Kamphuis L.G."/>
            <person name="Nelson M.N."/>
            <person name="Garg G."/>
            <person name="Atkins C.A."/>
            <person name="Bayer P.E."/>
            <person name="Bravo A."/>
            <person name="Bringans S."/>
            <person name="Cannon S."/>
            <person name="Edwards D."/>
            <person name="Foley R."/>
            <person name="Gao L.L."/>
            <person name="Harrison M.J."/>
            <person name="Huang W."/>
            <person name="Hurgobin B."/>
            <person name="Li S."/>
            <person name="Liu C.W."/>
            <person name="McGrath A."/>
            <person name="Morahan G."/>
            <person name="Murray J."/>
            <person name="Weller J."/>
            <person name="Jian J."/>
            <person name="Singh K.B."/>
        </authorList>
    </citation>
    <scope>NUCLEOTIDE SEQUENCE [LARGE SCALE GENOMIC DNA]</scope>
    <source>
        <strain evidence="2">cv. Tanjil</strain>
        <tissue evidence="1">Whole plant</tissue>
    </source>
</reference>
<dbReference type="EMBL" id="CM007364">
    <property type="protein sequence ID" value="OIW13147.1"/>
    <property type="molecule type" value="Genomic_DNA"/>
</dbReference>
<protein>
    <submittedName>
        <fullName evidence="1">Uncharacterized protein</fullName>
    </submittedName>
</protein>
<accession>A0A1J7IK51</accession>
<dbReference type="AlphaFoldDB" id="A0A1J7IK51"/>
<gene>
    <name evidence="1" type="ORF">TanjilG_15051</name>
</gene>
<proteinExistence type="predicted"/>
<evidence type="ECO:0000313" key="1">
    <source>
        <dbReference type="EMBL" id="OIW13147.1"/>
    </source>
</evidence>
<keyword evidence="2" id="KW-1185">Reference proteome</keyword>
<sequence>MNSHVDPILETLEVMQKQQQMTHAKVADVTKSQAKLQELYDIDVNMNLIDEDEEEDPIANELLYSEWANLMKKMDTPPSPHPPQELFSLEMLMLE</sequence>
<dbReference type="Gramene" id="OIW13147">
    <property type="protein sequence ID" value="OIW13147"/>
    <property type="gene ID" value="TanjilG_15051"/>
</dbReference>
<name>A0A1J7IK51_LUPAN</name>
<dbReference type="Proteomes" id="UP000188354">
    <property type="component" value="Chromosome LG04"/>
</dbReference>
<evidence type="ECO:0000313" key="2">
    <source>
        <dbReference type="Proteomes" id="UP000188354"/>
    </source>
</evidence>
<organism evidence="1 2">
    <name type="scientific">Lupinus angustifolius</name>
    <name type="common">Narrow-leaved blue lupine</name>
    <dbReference type="NCBI Taxonomy" id="3871"/>
    <lineage>
        <taxon>Eukaryota</taxon>
        <taxon>Viridiplantae</taxon>
        <taxon>Streptophyta</taxon>
        <taxon>Embryophyta</taxon>
        <taxon>Tracheophyta</taxon>
        <taxon>Spermatophyta</taxon>
        <taxon>Magnoliopsida</taxon>
        <taxon>eudicotyledons</taxon>
        <taxon>Gunneridae</taxon>
        <taxon>Pentapetalae</taxon>
        <taxon>rosids</taxon>
        <taxon>fabids</taxon>
        <taxon>Fabales</taxon>
        <taxon>Fabaceae</taxon>
        <taxon>Papilionoideae</taxon>
        <taxon>50 kb inversion clade</taxon>
        <taxon>genistoids sensu lato</taxon>
        <taxon>core genistoids</taxon>
        <taxon>Genisteae</taxon>
        <taxon>Lupinus</taxon>
    </lineage>
</organism>